<dbReference type="InterPro" id="IPR003593">
    <property type="entry name" value="AAA+_ATPase"/>
</dbReference>
<comment type="similarity">
    <text evidence="1">Belongs to the ABC transporter superfamily.</text>
</comment>
<keyword evidence="4 6" id="KW-0067">ATP-binding</keyword>
<dbReference type="NCBIfam" id="TIGR01727">
    <property type="entry name" value="oligo_HPY"/>
    <property type="match status" value="1"/>
</dbReference>
<dbReference type="InterPro" id="IPR013563">
    <property type="entry name" value="Oligopep_ABC_C"/>
</dbReference>
<reference evidence="6 7" key="1">
    <citation type="submission" date="2019-03" db="EMBL/GenBank/DDBJ databases">
        <title>Luteimonas zhaokaii sp.nov., isolated from the rectal contents of Plateau pika in Yushu, Qinghai Province, China.</title>
        <authorList>
            <person name="Zhang G."/>
        </authorList>
    </citation>
    <scope>NUCLEOTIDE SEQUENCE [LARGE SCALE GENOMIC DNA]</scope>
    <source>
        <strain evidence="6 7">B9</strain>
    </source>
</reference>
<comment type="caution">
    <text evidence="6">The sequence shown here is derived from an EMBL/GenBank/DDBJ whole genome shotgun (WGS) entry which is preliminary data.</text>
</comment>
<dbReference type="RefSeq" id="WP_133321353.1">
    <property type="nucleotide sequence ID" value="NZ_SMTF01000003.1"/>
</dbReference>
<evidence type="ECO:0000256" key="3">
    <source>
        <dbReference type="ARBA" id="ARBA00022741"/>
    </source>
</evidence>
<organism evidence="6 7">
    <name type="scientific">Luteimonas aestuarii</name>
    <dbReference type="NCBI Taxonomy" id="453837"/>
    <lineage>
        <taxon>Bacteria</taxon>
        <taxon>Pseudomonadati</taxon>
        <taxon>Pseudomonadota</taxon>
        <taxon>Gammaproteobacteria</taxon>
        <taxon>Lysobacterales</taxon>
        <taxon>Lysobacteraceae</taxon>
        <taxon>Luteimonas</taxon>
    </lineage>
</organism>
<proteinExistence type="inferred from homology"/>
<dbReference type="AlphaFoldDB" id="A0A4R5TYL2"/>
<dbReference type="PANTHER" id="PTHR43776:SF7">
    <property type="entry name" value="D,D-DIPEPTIDE TRANSPORT ATP-BINDING PROTEIN DDPF-RELATED"/>
    <property type="match status" value="1"/>
</dbReference>
<evidence type="ECO:0000259" key="5">
    <source>
        <dbReference type="PROSITE" id="PS50893"/>
    </source>
</evidence>
<dbReference type="FunFam" id="3.40.50.300:FF:000016">
    <property type="entry name" value="Oligopeptide ABC transporter ATP-binding component"/>
    <property type="match status" value="1"/>
</dbReference>
<dbReference type="InterPro" id="IPR003439">
    <property type="entry name" value="ABC_transporter-like_ATP-bd"/>
</dbReference>
<dbReference type="SMART" id="SM00382">
    <property type="entry name" value="AAA"/>
    <property type="match status" value="1"/>
</dbReference>
<dbReference type="PROSITE" id="PS50893">
    <property type="entry name" value="ABC_TRANSPORTER_2"/>
    <property type="match status" value="1"/>
</dbReference>
<gene>
    <name evidence="6" type="ORF">E2F46_07040</name>
</gene>
<dbReference type="GO" id="GO:0055085">
    <property type="term" value="P:transmembrane transport"/>
    <property type="evidence" value="ECO:0007669"/>
    <property type="project" value="UniProtKB-ARBA"/>
</dbReference>
<dbReference type="Pfam" id="PF08352">
    <property type="entry name" value="oligo_HPY"/>
    <property type="match status" value="1"/>
</dbReference>
<dbReference type="GO" id="GO:0015833">
    <property type="term" value="P:peptide transport"/>
    <property type="evidence" value="ECO:0007669"/>
    <property type="project" value="InterPro"/>
</dbReference>
<keyword evidence="7" id="KW-1185">Reference proteome</keyword>
<evidence type="ECO:0000313" key="7">
    <source>
        <dbReference type="Proteomes" id="UP000294796"/>
    </source>
</evidence>
<dbReference type="Pfam" id="PF00005">
    <property type="entry name" value="ABC_tran"/>
    <property type="match status" value="1"/>
</dbReference>
<dbReference type="InterPro" id="IPR050319">
    <property type="entry name" value="ABC_transp_ATP-bind"/>
</dbReference>
<accession>A0A4R5TYL2</accession>
<keyword evidence="2" id="KW-0813">Transport</keyword>
<feature type="domain" description="ABC transporter" evidence="5">
    <location>
        <begin position="6"/>
        <end position="251"/>
    </location>
</feature>
<dbReference type="InterPro" id="IPR017871">
    <property type="entry name" value="ABC_transporter-like_CS"/>
</dbReference>
<keyword evidence="3" id="KW-0547">Nucleotide-binding</keyword>
<dbReference type="GO" id="GO:0016887">
    <property type="term" value="F:ATP hydrolysis activity"/>
    <property type="evidence" value="ECO:0007669"/>
    <property type="project" value="InterPro"/>
</dbReference>
<dbReference type="OrthoDB" id="9784450at2"/>
<protein>
    <submittedName>
        <fullName evidence="6">ATP-binding cassette domain-containing protein</fullName>
    </submittedName>
</protein>
<evidence type="ECO:0000256" key="4">
    <source>
        <dbReference type="ARBA" id="ARBA00022840"/>
    </source>
</evidence>
<evidence type="ECO:0000256" key="2">
    <source>
        <dbReference type="ARBA" id="ARBA00022448"/>
    </source>
</evidence>
<evidence type="ECO:0000256" key="1">
    <source>
        <dbReference type="ARBA" id="ARBA00005417"/>
    </source>
</evidence>
<dbReference type="EMBL" id="SMTF01000003">
    <property type="protein sequence ID" value="TDK26334.1"/>
    <property type="molecule type" value="Genomic_DNA"/>
</dbReference>
<dbReference type="SUPFAM" id="SSF52540">
    <property type="entry name" value="P-loop containing nucleoside triphosphate hydrolases"/>
    <property type="match status" value="1"/>
</dbReference>
<name>A0A4R5TYL2_9GAMM</name>
<evidence type="ECO:0000313" key="6">
    <source>
        <dbReference type="EMBL" id="TDK26334.1"/>
    </source>
</evidence>
<dbReference type="InterPro" id="IPR027417">
    <property type="entry name" value="P-loop_NTPase"/>
</dbReference>
<dbReference type="PANTHER" id="PTHR43776">
    <property type="entry name" value="TRANSPORT ATP-BINDING PROTEIN"/>
    <property type="match status" value="1"/>
</dbReference>
<dbReference type="Proteomes" id="UP000294796">
    <property type="component" value="Unassembled WGS sequence"/>
</dbReference>
<dbReference type="CDD" id="cd03257">
    <property type="entry name" value="ABC_NikE_OppD_transporters"/>
    <property type="match status" value="1"/>
</dbReference>
<dbReference type="Gene3D" id="3.40.50.300">
    <property type="entry name" value="P-loop containing nucleotide triphosphate hydrolases"/>
    <property type="match status" value="1"/>
</dbReference>
<sequence>MAEPLLSIRDLRMGYRGPGGARVDALAGVDLDIAAGETLGLVGESGCGKTTLGRAVMLLPPPDAGSVVLEGTELTGLSAGALRALRPRMQMVFQDPVSSLNPKRTIADAVATPLRLHARLSQRELGERVGAMLEAVGLDPATMRDRLPHELSGGQCQRASIARALVLQPRLLLCDEPVSSLDVSIQAQIVNLLLDSKRRFALTMLFIAHDIAVVRHISDRVAVMYLGKLCEILPSDTLVANAMHPYTRLLLESVPGRGGSGRQPDARTAAAPLAPPSGCRFRLRCPLATSRCVSEIPVLRARATGHQVACHHVD</sequence>
<dbReference type="PROSITE" id="PS00211">
    <property type="entry name" value="ABC_TRANSPORTER_1"/>
    <property type="match status" value="1"/>
</dbReference>
<dbReference type="GO" id="GO:0005524">
    <property type="term" value="F:ATP binding"/>
    <property type="evidence" value="ECO:0007669"/>
    <property type="project" value="UniProtKB-KW"/>
</dbReference>